<evidence type="ECO:0000256" key="9">
    <source>
        <dbReference type="SAM" id="Phobius"/>
    </source>
</evidence>
<dbReference type="Pfam" id="PF02706">
    <property type="entry name" value="Wzz"/>
    <property type="match status" value="1"/>
</dbReference>
<proteinExistence type="inferred from homology"/>
<dbReference type="Gene3D" id="3.40.50.300">
    <property type="entry name" value="P-loop containing nucleotide triphosphate hydrolases"/>
    <property type="match status" value="1"/>
</dbReference>
<dbReference type="GO" id="GO:0005524">
    <property type="term" value="F:ATP binding"/>
    <property type="evidence" value="ECO:0007669"/>
    <property type="project" value="UniProtKB-KW"/>
</dbReference>
<keyword evidence="12" id="KW-1185">Reference proteome</keyword>
<reference evidence="11 12" key="1">
    <citation type="submission" date="2019-07" db="EMBL/GenBank/DDBJ databases">
        <title>Whole genome shotgun sequence of Microbacterium aerolatum NBRC 103071.</title>
        <authorList>
            <person name="Hosoyama A."/>
            <person name="Uohara A."/>
            <person name="Ohji S."/>
            <person name="Ichikawa N."/>
        </authorList>
    </citation>
    <scope>NUCLEOTIDE SEQUENCE [LARGE SCALE GENOMIC DNA]</scope>
    <source>
        <strain evidence="11 12">NBRC 103071</strain>
    </source>
</reference>
<dbReference type="AlphaFoldDB" id="A0A511AK11"/>
<evidence type="ECO:0000256" key="3">
    <source>
        <dbReference type="ARBA" id="ARBA00022475"/>
    </source>
</evidence>
<keyword evidence="7 9" id="KW-1133">Transmembrane helix</keyword>
<accession>A0A511AK11</accession>
<dbReference type="EMBL" id="BJUW01000005">
    <property type="protein sequence ID" value="GEK86237.1"/>
    <property type="molecule type" value="Genomic_DNA"/>
</dbReference>
<dbReference type="InterPro" id="IPR003856">
    <property type="entry name" value="LPS_length_determ_N"/>
</dbReference>
<dbReference type="InterPro" id="IPR033756">
    <property type="entry name" value="YlxH/NBP35"/>
</dbReference>
<dbReference type="Proteomes" id="UP000321225">
    <property type="component" value="Unassembled WGS sequence"/>
</dbReference>
<evidence type="ECO:0000256" key="8">
    <source>
        <dbReference type="ARBA" id="ARBA00023136"/>
    </source>
</evidence>
<evidence type="ECO:0000256" key="4">
    <source>
        <dbReference type="ARBA" id="ARBA00022692"/>
    </source>
</evidence>
<feature type="transmembrane region" description="Helical" evidence="9">
    <location>
        <begin position="175"/>
        <end position="196"/>
    </location>
</feature>
<evidence type="ECO:0000313" key="11">
    <source>
        <dbReference type="EMBL" id="GEK86237.1"/>
    </source>
</evidence>
<dbReference type="SUPFAM" id="SSF52540">
    <property type="entry name" value="P-loop containing nucleoside triphosphate hydrolases"/>
    <property type="match status" value="1"/>
</dbReference>
<evidence type="ECO:0000259" key="10">
    <source>
        <dbReference type="Pfam" id="PF02706"/>
    </source>
</evidence>
<organism evidence="11 12">
    <name type="scientific">Microbacterium aerolatum</name>
    <dbReference type="NCBI Taxonomy" id="153731"/>
    <lineage>
        <taxon>Bacteria</taxon>
        <taxon>Bacillati</taxon>
        <taxon>Actinomycetota</taxon>
        <taxon>Actinomycetes</taxon>
        <taxon>Micrococcales</taxon>
        <taxon>Microbacteriaceae</taxon>
        <taxon>Microbacterium</taxon>
    </lineage>
</organism>
<gene>
    <name evidence="11" type="ORF">MAE01_14130</name>
</gene>
<feature type="domain" description="Polysaccharide chain length determinant N-terminal" evidence="10">
    <location>
        <begin position="3"/>
        <end position="90"/>
    </location>
</feature>
<dbReference type="InterPro" id="IPR005702">
    <property type="entry name" value="Wzc-like_C"/>
</dbReference>
<comment type="similarity">
    <text evidence="2">Belongs to the CpsC/CapA family.</text>
</comment>
<dbReference type="PANTHER" id="PTHR32309">
    <property type="entry name" value="TYROSINE-PROTEIN KINASE"/>
    <property type="match status" value="1"/>
</dbReference>
<keyword evidence="5" id="KW-0547">Nucleotide-binding</keyword>
<dbReference type="PANTHER" id="PTHR32309:SF13">
    <property type="entry name" value="FERRIC ENTEROBACTIN TRANSPORT PROTEIN FEPE"/>
    <property type="match status" value="1"/>
</dbReference>
<dbReference type="InterPro" id="IPR050445">
    <property type="entry name" value="Bact_polysacc_biosynth/exp"/>
</dbReference>
<sequence length="456" mass="47346">MTIQDYLRVLRRNLVLILSLTVIGLSAGVVVALNTPTRYSASTELFISAQASTGTPAELNLARTYAQQATTSYVAIIPSSLVLQPVIDDLGLNMTIEALVSEVSATAATSSTAITVTVTDENPGQAARIANAIGESFTTVVAEDLERPIDARPSIVRIDTLEAAQVPVSPSAPNVPLIVTFGALLGLAAGIGVAALRAVLDNRIRSIDDVERAIDVPILGGIALDPHAREHPLVIAADPRDRRAEAFRALRTNVKFLTVDGDPAAFVITSAGPGEGKSTTAANLAITFAESGARVALLDADLRLPRVAEYFAIEGGVGLTEVLIGRIAASEAMQRWGRGALFLLPSGAIPPNPAELLGSAAMTNLIYELKHAFDIIIIDAPPVGLVTDAAVLARQADGAIMVAAAGKTHAPRLVDAVDSIQSVGAKVLGAVVTMLPTKGVDKTAYGVYGSHEAATR</sequence>
<evidence type="ECO:0000256" key="6">
    <source>
        <dbReference type="ARBA" id="ARBA00022840"/>
    </source>
</evidence>
<evidence type="ECO:0000256" key="1">
    <source>
        <dbReference type="ARBA" id="ARBA00004651"/>
    </source>
</evidence>
<keyword evidence="4 9" id="KW-0812">Transmembrane</keyword>
<dbReference type="GO" id="GO:0005886">
    <property type="term" value="C:plasma membrane"/>
    <property type="evidence" value="ECO:0007669"/>
    <property type="project" value="UniProtKB-SubCell"/>
</dbReference>
<protein>
    <submittedName>
        <fullName evidence="11">Chromosome partitioning protein</fullName>
    </submittedName>
</protein>
<keyword evidence="3" id="KW-1003">Cell membrane</keyword>
<dbReference type="InterPro" id="IPR027417">
    <property type="entry name" value="P-loop_NTPase"/>
</dbReference>
<evidence type="ECO:0000256" key="5">
    <source>
        <dbReference type="ARBA" id="ARBA00022741"/>
    </source>
</evidence>
<comment type="subcellular location">
    <subcellularLocation>
        <location evidence="1">Cell membrane</location>
        <topology evidence="1">Multi-pass membrane protein</topology>
    </subcellularLocation>
</comment>
<comment type="caution">
    <text evidence="11">The sequence shown here is derived from an EMBL/GenBank/DDBJ whole genome shotgun (WGS) entry which is preliminary data.</text>
</comment>
<dbReference type="Pfam" id="PF10609">
    <property type="entry name" value="ParA"/>
    <property type="match status" value="1"/>
</dbReference>
<name>A0A511AK11_9MICO</name>
<evidence type="ECO:0000256" key="7">
    <source>
        <dbReference type="ARBA" id="ARBA00022989"/>
    </source>
</evidence>
<dbReference type="OrthoDB" id="9812433at2"/>
<dbReference type="GO" id="GO:0004713">
    <property type="term" value="F:protein tyrosine kinase activity"/>
    <property type="evidence" value="ECO:0007669"/>
    <property type="project" value="TreeGrafter"/>
</dbReference>
<dbReference type="CDD" id="cd05387">
    <property type="entry name" value="BY-kinase"/>
    <property type="match status" value="1"/>
</dbReference>
<evidence type="ECO:0000256" key="2">
    <source>
        <dbReference type="ARBA" id="ARBA00006683"/>
    </source>
</evidence>
<keyword evidence="6" id="KW-0067">ATP-binding</keyword>
<keyword evidence="8 9" id="KW-0472">Membrane</keyword>
<evidence type="ECO:0000313" key="12">
    <source>
        <dbReference type="Proteomes" id="UP000321225"/>
    </source>
</evidence>
<dbReference type="RefSeq" id="WP_147038863.1">
    <property type="nucleotide sequence ID" value="NZ_BJUW01000005.1"/>
</dbReference>
<dbReference type="NCBIfam" id="TIGR01007">
    <property type="entry name" value="eps_fam"/>
    <property type="match status" value="1"/>
</dbReference>